<dbReference type="Proteomes" id="UP001139104">
    <property type="component" value="Unassembled WGS sequence"/>
</dbReference>
<name>A0ABS9Z7Y3_9HYPH</name>
<dbReference type="RefSeq" id="WP_243067648.1">
    <property type="nucleotide sequence ID" value="NZ_JAIVFK010000016.1"/>
</dbReference>
<accession>A0ABS9Z7Y3</accession>
<proteinExistence type="predicted"/>
<organism evidence="1 2">
    <name type="scientific">Candidatus Rhodoblastus alkanivorans</name>
    <dbReference type="NCBI Taxonomy" id="2954117"/>
    <lineage>
        <taxon>Bacteria</taxon>
        <taxon>Pseudomonadati</taxon>
        <taxon>Pseudomonadota</taxon>
        <taxon>Alphaproteobacteria</taxon>
        <taxon>Hyphomicrobiales</taxon>
        <taxon>Rhodoblastaceae</taxon>
        <taxon>Rhodoblastus</taxon>
    </lineage>
</organism>
<dbReference type="Pfam" id="PF06823">
    <property type="entry name" value="DUF1236"/>
    <property type="match status" value="1"/>
</dbReference>
<evidence type="ECO:0000313" key="2">
    <source>
        <dbReference type="Proteomes" id="UP001139104"/>
    </source>
</evidence>
<dbReference type="InterPro" id="IPR009642">
    <property type="entry name" value="DUF1236"/>
</dbReference>
<reference evidence="1" key="1">
    <citation type="journal article" date="2022" name="ISME J.">
        <title>Identification of active gaseous-alkane degraders at natural gas seeps.</title>
        <authorList>
            <person name="Farhan Ul Haque M."/>
            <person name="Hernandez M."/>
            <person name="Crombie A.T."/>
            <person name="Murrell J.C."/>
        </authorList>
    </citation>
    <scope>NUCLEOTIDE SEQUENCE</scope>
    <source>
        <strain evidence="1">PC2</strain>
    </source>
</reference>
<comment type="caution">
    <text evidence="1">The sequence shown here is derived from an EMBL/GenBank/DDBJ whole genome shotgun (WGS) entry which is preliminary data.</text>
</comment>
<keyword evidence="2" id="KW-1185">Reference proteome</keyword>
<protein>
    <submittedName>
        <fullName evidence="1">DUF1236 domain-containing protein</fullName>
    </submittedName>
</protein>
<sequence>MPAGVVSGAVAGVLGLDQRPRFRDYAVHEHHRSYAYGHAVSIGAEHTDSRVSYYEVPSEYGVQDYRYAIVNDQTVLVDPRTHRILDVIQ</sequence>
<dbReference type="EMBL" id="JAIVFP010000001">
    <property type="protein sequence ID" value="MCI4683712.1"/>
    <property type="molecule type" value="Genomic_DNA"/>
</dbReference>
<evidence type="ECO:0000313" key="1">
    <source>
        <dbReference type="EMBL" id="MCI4683712.1"/>
    </source>
</evidence>
<gene>
    <name evidence="1" type="ORF">K2U94_13220</name>
</gene>